<dbReference type="AlphaFoldDB" id="A0A367EBN8"/>
<dbReference type="InterPro" id="IPR003399">
    <property type="entry name" value="Mce/MlaD"/>
</dbReference>
<dbReference type="PANTHER" id="PTHR33371:SF16">
    <property type="entry name" value="MCE-FAMILY PROTEIN MCE3F"/>
    <property type="match status" value="1"/>
</dbReference>
<feature type="region of interest" description="Disordered" evidence="1">
    <location>
        <begin position="338"/>
        <end position="417"/>
    </location>
</feature>
<evidence type="ECO:0000313" key="4">
    <source>
        <dbReference type="EMBL" id="RCG15478.1"/>
    </source>
</evidence>
<dbReference type="InterPro" id="IPR005693">
    <property type="entry name" value="Mce"/>
</dbReference>
<accession>A0A367EBN8</accession>
<evidence type="ECO:0000259" key="3">
    <source>
        <dbReference type="Pfam" id="PF11887"/>
    </source>
</evidence>
<name>A0A367EBN8_9ACTN</name>
<keyword evidence="5" id="KW-1185">Reference proteome</keyword>
<dbReference type="Pfam" id="PF02470">
    <property type="entry name" value="MlaD"/>
    <property type="match status" value="1"/>
</dbReference>
<dbReference type="OrthoDB" id="4741753at2"/>
<evidence type="ECO:0000256" key="1">
    <source>
        <dbReference type="SAM" id="MobiDB-lite"/>
    </source>
</evidence>
<gene>
    <name evidence="4" type="ORF">DQ392_25340</name>
</gene>
<evidence type="ECO:0000313" key="5">
    <source>
        <dbReference type="Proteomes" id="UP000253507"/>
    </source>
</evidence>
<proteinExistence type="predicted"/>
<dbReference type="NCBIfam" id="TIGR00996">
    <property type="entry name" value="Mtu_fam_mce"/>
    <property type="match status" value="1"/>
</dbReference>
<evidence type="ECO:0000259" key="2">
    <source>
        <dbReference type="Pfam" id="PF02470"/>
    </source>
</evidence>
<dbReference type="RefSeq" id="WP_114018004.1">
    <property type="nucleotide sequence ID" value="NZ_QOIM01000041.1"/>
</dbReference>
<dbReference type="PANTHER" id="PTHR33371">
    <property type="entry name" value="INTERMEMBRANE PHOSPHOLIPID TRANSPORT SYSTEM BINDING PROTEIN MLAD-RELATED"/>
    <property type="match status" value="1"/>
</dbReference>
<dbReference type="Pfam" id="PF11887">
    <property type="entry name" value="Mce4_CUP1"/>
    <property type="match status" value="1"/>
</dbReference>
<dbReference type="EMBL" id="QOIM01000041">
    <property type="protein sequence ID" value="RCG15478.1"/>
    <property type="molecule type" value="Genomic_DNA"/>
</dbReference>
<protein>
    <submittedName>
        <fullName evidence="4">MCE family protein</fullName>
    </submittedName>
</protein>
<feature type="domain" description="Mammalian cell entry C-terminal" evidence="3">
    <location>
        <begin position="123"/>
        <end position="310"/>
    </location>
</feature>
<organism evidence="4 5">
    <name type="scientific">Streptomyces reniochalinae</name>
    <dbReference type="NCBI Taxonomy" id="2250578"/>
    <lineage>
        <taxon>Bacteria</taxon>
        <taxon>Bacillati</taxon>
        <taxon>Actinomycetota</taxon>
        <taxon>Actinomycetes</taxon>
        <taxon>Kitasatosporales</taxon>
        <taxon>Streptomycetaceae</taxon>
        <taxon>Streptomyces</taxon>
    </lineage>
</organism>
<dbReference type="InterPro" id="IPR052336">
    <property type="entry name" value="MlaD_Phospholipid_Transporter"/>
</dbReference>
<feature type="domain" description="Mce/MlaD" evidence="2">
    <location>
        <begin position="40"/>
        <end position="115"/>
    </location>
</feature>
<reference evidence="4 5" key="1">
    <citation type="submission" date="2018-06" db="EMBL/GenBank/DDBJ databases">
        <title>Streptomyces reniochalinae sp. nov. and Streptomyces diacarnus sp. nov. from marine sponges.</title>
        <authorList>
            <person name="Li L."/>
        </authorList>
    </citation>
    <scope>NUCLEOTIDE SEQUENCE [LARGE SCALE GENOMIC DNA]</scope>
    <source>
        <strain evidence="4 5">LHW50302</strain>
    </source>
</reference>
<dbReference type="GO" id="GO:0005576">
    <property type="term" value="C:extracellular region"/>
    <property type="evidence" value="ECO:0007669"/>
    <property type="project" value="TreeGrafter"/>
</dbReference>
<dbReference type="InterPro" id="IPR024516">
    <property type="entry name" value="Mce_C"/>
</dbReference>
<sequence length="417" mass="43875">MPARAVLVKNIAFLVLAVLVLGLIGVRYADVGRYVGLRDYYTVRVELARTGGLYEHANVTYRGVSVGRVDTIDLTDTGVAADLRINTSSPRIPDELEAVVANLSAVGEQYIDLRPSTKKGPYLHDGSVIRQADTDLPAPPTKVLSSVDNLVSSVPHDALRTVVDELGTTFEGRGDDLEALLETGSEFLDSADAAAPETTGLIVDSATVLRTQREEGDALRDFATGARELLAQLKRSDPDLRRLIARTPGAATQVTGLLRDLDPGLSVLLANLTTTSELALTRQRGIEELLVTLPRVAAAGSTAITKEGATLGMSLAFFDPLPCTAGYEGTHYRNGLETGKAPPLNERAHCASPAAGGKNVRGSANAPTGGPPPAPARPGSLATDHADRLTARSADGATRQPHDMAALLGLKQGKEGK</sequence>
<dbReference type="Proteomes" id="UP000253507">
    <property type="component" value="Unassembled WGS sequence"/>
</dbReference>
<comment type="caution">
    <text evidence="4">The sequence shown here is derived from an EMBL/GenBank/DDBJ whole genome shotgun (WGS) entry which is preliminary data.</text>
</comment>